<dbReference type="PANTHER" id="PTHR21328">
    <property type="entry name" value="POLY ADP-RIBOSE POLYMERASE FAMILY, MEMBER PARP"/>
    <property type="match status" value="1"/>
</dbReference>
<dbReference type="SUPFAM" id="SSF56399">
    <property type="entry name" value="ADP-ribosylation"/>
    <property type="match status" value="1"/>
</dbReference>
<dbReference type="AlphaFoldDB" id="A0AA39ZNX0"/>
<feature type="compositionally biased region" description="Acidic residues" evidence="5">
    <location>
        <begin position="931"/>
        <end position="940"/>
    </location>
</feature>
<feature type="region of interest" description="Disordered" evidence="5">
    <location>
        <begin position="866"/>
        <end position="887"/>
    </location>
</feature>
<evidence type="ECO:0000313" key="8">
    <source>
        <dbReference type="Proteomes" id="UP001174997"/>
    </source>
</evidence>
<proteinExistence type="predicted"/>
<reference evidence="7" key="1">
    <citation type="submission" date="2023-06" db="EMBL/GenBank/DDBJ databases">
        <title>Genome-scale phylogeny and comparative genomics of the fungal order Sordariales.</title>
        <authorList>
            <consortium name="Lawrence Berkeley National Laboratory"/>
            <person name="Hensen N."/>
            <person name="Bonometti L."/>
            <person name="Westerberg I."/>
            <person name="Brannstrom I.O."/>
            <person name="Guillou S."/>
            <person name="Cros-Aarteil S."/>
            <person name="Calhoun S."/>
            <person name="Haridas S."/>
            <person name="Kuo A."/>
            <person name="Mondo S."/>
            <person name="Pangilinan J."/>
            <person name="Riley R."/>
            <person name="Labutti K."/>
            <person name="Andreopoulos B."/>
            <person name="Lipzen A."/>
            <person name="Chen C."/>
            <person name="Yanf M."/>
            <person name="Daum C."/>
            <person name="Ng V."/>
            <person name="Clum A."/>
            <person name="Steindorff A."/>
            <person name="Ohm R."/>
            <person name="Martin F."/>
            <person name="Silar P."/>
            <person name="Natvig D."/>
            <person name="Lalanne C."/>
            <person name="Gautier V."/>
            <person name="Ament-Velasquez S.L."/>
            <person name="Kruys A."/>
            <person name="Hutchinson M.I."/>
            <person name="Powell A.J."/>
            <person name="Barry K."/>
            <person name="Miller A.N."/>
            <person name="Grigoriev I.V."/>
            <person name="Debuchy R."/>
            <person name="Gladieux P."/>
            <person name="Thoren M.H."/>
            <person name="Johannesson H."/>
        </authorList>
    </citation>
    <scope>NUCLEOTIDE SEQUENCE</scope>
    <source>
        <strain evidence="7">CBS 307.81</strain>
    </source>
</reference>
<evidence type="ECO:0000256" key="2">
    <source>
        <dbReference type="ARBA" id="ARBA00022679"/>
    </source>
</evidence>
<dbReference type="SUPFAM" id="SSF54495">
    <property type="entry name" value="UBC-like"/>
    <property type="match status" value="1"/>
</dbReference>
<protein>
    <recommendedName>
        <fullName evidence="6">UBC core domain-containing protein</fullName>
    </recommendedName>
</protein>
<dbReference type="GO" id="GO:0003950">
    <property type="term" value="F:NAD+ poly-ADP-ribosyltransferase activity"/>
    <property type="evidence" value="ECO:0007669"/>
    <property type="project" value="InterPro"/>
</dbReference>
<organism evidence="7 8">
    <name type="scientific">Cercophora samala</name>
    <dbReference type="NCBI Taxonomy" id="330535"/>
    <lineage>
        <taxon>Eukaryota</taxon>
        <taxon>Fungi</taxon>
        <taxon>Dikarya</taxon>
        <taxon>Ascomycota</taxon>
        <taxon>Pezizomycotina</taxon>
        <taxon>Sordariomycetes</taxon>
        <taxon>Sordariomycetidae</taxon>
        <taxon>Sordariales</taxon>
        <taxon>Lasiosphaeriaceae</taxon>
        <taxon>Cercophora</taxon>
    </lineage>
</organism>
<comment type="caution">
    <text evidence="7">The sequence shown here is derived from an EMBL/GenBank/DDBJ whole genome shotgun (WGS) entry which is preliminary data.</text>
</comment>
<accession>A0AA39ZNX0</accession>
<dbReference type="CDD" id="cd23802">
    <property type="entry name" value="UBCc_UBE2Q"/>
    <property type="match status" value="1"/>
</dbReference>
<dbReference type="PROSITE" id="PS50127">
    <property type="entry name" value="UBC_2"/>
    <property type="match status" value="1"/>
</dbReference>
<feature type="region of interest" description="Disordered" evidence="5">
    <location>
        <begin position="918"/>
        <end position="970"/>
    </location>
</feature>
<keyword evidence="4" id="KW-0520">NAD</keyword>
<feature type="region of interest" description="Disordered" evidence="5">
    <location>
        <begin position="278"/>
        <end position="297"/>
    </location>
</feature>
<evidence type="ECO:0000313" key="7">
    <source>
        <dbReference type="EMBL" id="KAK0674684.1"/>
    </source>
</evidence>
<dbReference type="InterPro" id="IPR000608">
    <property type="entry name" value="UBC"/>
</dbReference>
<dbReference type="InterPro" id="IPR016135">
    <property type="entry name" value="UBQ-conjugating_enzyme/RWD"/>
</dbReference>
<keyword evidence="8" id="KW-1185">Reference proteome</keyword>
<dbReference type="SMART" id="SM00212">
    <property type="entry name" value="UBCc"/>
    <property type="match status" value="1"/>
</dbReference>
<keyword evidence="3" id="KW-0548">Nucleotidyltransferase</keyword>
<dbReference type="FunFam" id="3.10.110.10:FF:000107">
    <property type="entry name" value="Ubiquitin conjugating enzyme, putative"/>
    <property type="match status" value="1"/>
</dbReference>
<dbReference type="EMBL" id="JAULSY010000001">
    <property type="protein sequence ID" value="KAK0674684.1"/>
    <property type="molecule type" value="Genomic_DNA"/>
</dbReference>
<feature type="domain" description="UBC core" evidence="6">
    <location>
        <begin position="1004"/>
        <end position="1173"/>
    </location>
</feature>
<keyword evidence="1" id="KW-0328">Glycosyltransferase</keyword>
<evidence type="ECO:0000256" key="1">
    <source>
        <dbReference type="ARBA" id="ARBA00022676"/>
    </source>
</evidence>
<evidence type="ECO:0000256" key="5">
    <source>
        <dbReference type="SAM" id="MobiDB-lite"/>
    </source>
</evidence>
<dbReference type="Proteomes" id="UP001174997">
    <property type="component" value="Unassembled WGS sequence"/>
</dbReference>
<evidence type="ECO:0000256" key="4">
    <source>
        <dbReference type="ARBA" id="ARBA00023027"/>
    </source>
</evidence>
<dbReference type="Gene3D" id="3.90.228.10">
    <property type="match status" value="1"/>
</dbReference>
<dbReference type="InterPro" id="IPR051838">
    <property type="entry name" value="ARTD_PARP"/>
</dbReference>
<sequence>MTLKRFKADVVTARQKITGGGLAGILDLKDGISDGEIVLILQHPELSRKVRLHVLAQDTGDYPDSNLFMLYTEDDPPPPIEKLIKKTVDYLIGMTVYEVVLEISKQMGLAGDMSEDQYEGDVSDDDFGFQDEVDDDYGDDIFGLEGHTFRPKDKAFPERLTLTPADKLLLSRLKRDLRQVHNAGFKVGLVSNLARTSISGIVSISVRVGSLGLSEEVLEAWDLEASEYIVLLIRFDLYSSLETVIEKPVSSIPVDFRIRKCKKYKPSEQEARNAFVAASNSGLRPAQGEEGQTDQASDTDTLRKFFISNSLDQFLNESFLSIVKTRERTGYDWDRANRYYQNCLTNPDDPDLIDDPMPDARLERHPLLGDHLKDAQEGGERSFPLVAMQFAMRYIIRCTEYCLRCHQKIEAEFEALQPYVCDNPLCLFQYMSMGFGPSIEPIILNEPYVVDLLVSLCYAAVSAAYGAVPRISVPPPSVGHGAIRSLPVGLRFKVPNLLNAIGCKWRGFLHGDKLVLYENPDDIRQLAGYKWIACVTPDNIVRHGRIQEVHSPTSTALLSLCPAQSYVTLPADPAGHFQTPASPSGMPVRVFPYDTDFDDLPDSDKILTMKQILENVPSILQMESWLTSHPQCLLKDMEDISPAAASILQWIVSSNRSCIYQVDRHRYRAFPDKSRLPAGKGRDREHQRILGMDSWVQFRFAQGSPEKERQFSRALQQIASRVDFKGHPTILAWHGSNLANWHSILRTGLDFKVIACGRAFGNGVYFSPDYHTSMYYAQCGIPWPNSELQITQCMSLNEIINVPDEFVSKHPHYVVDQLDWQQCRYLFVKPKPELRLAQFPAPVPTQAPATPQLGFHLVCTKIKAGTTTPPSTDGTLPVPMRPQQQGREVKGEASAILQIPLSAIPLRIVQTAGTDAATSALSAKRARDSPELSEDEDAEDVGLLGSDTETDTQRRKRMSLGQGDRASLGLLPPAHDKAMTDFVPGTLDFSTLPHLPPPLSGNESAVKALSRELKSLQSLQAKTPLHELGWYIDFDRIENLFQWIVELHSFEPSSPLAKDMKNADIKSLVFEIRFPKAFPFDPPFVRAIRPKFLGFQQGGGGHMTVGGAMCMELLTSSGWSPVSSMESVLMQIRMALLSEDPRPARLVPVAKGQTHADYGVGEAIEAYRRAAGAHDWKIPKDFFETANGVQ</sequence>
<dbReference type="Pfam" id="PF00644">
    <property type="entry name" value="PARP"/>
    <property type="match status" value="1"/>
</dbReference>
<dbReference type="Gene3D" id="3.10.110.10">
    <property type="entry name" value="Ubiquitin Conjugating Enzyme"/>
    <property type="match status" value="1"/>
</dbReference>
<evidence type="ECO:0000256" key="3">
    <source>
        <dbReference type="ARBA" id="ARBA00022695"/>
    </source>
</evidence>
<dbReference type="GO" id="GO:0016779">
    <property type="term" value="F:nucleotidyltransferase activity"/>
    <property type="evidence" value="ECO:0007669"/>
    <property type="project" value="UniProtKB-KW"/>
</dbReference>
<gene>
    <name evidence="7" type="ORF">QBC41DRAFT_309331</name>
</gene>
<keyword evidence="2" id="KW-0808">Transferase</keyword>
<name>A0AA39ZNX0_9PEZI</name>
<dbReference type="InterPro" id="IPR012317">
    <property type="entry name" value="Poly(ADP-ribose)pol_cat_dom"/>
</dbReference>
<evidence type="ECO:0000259" key="6">
    <source>
        <dbReference type="PROSITE" id="PS50127"/>
    </source>
</evidence>